<organism evidence="8 9">
    <name type="scientific">Aliivibrio fischeri</name>
    <name type="common">Vibrio fischeri</name>
    <dbReference type="NCBI Taxonomy" id="668"/>
    <lineage>
        <taxon>Bacteria</taxon>
        <taxon>Pseudomonadati</taxon>
        <taxon>Pseudomonadota</taxon>
        <taxon>Gammaproteobacteria</taxon>
        <taxon>Vibrionales</taxon>
        <taxon>Vibrionaceae</taxon>
        <taxon>Aliivibrio</taxon>
    </lineage>
</organism>
<protein>
    <submittedName>
        <fullName evidence="8">Phage replication initiation protein</fullName>
    </submittedName>
</protein>
<evidence type="ECO:0000256" key="4">
    <source>
        <dbReference type="ARBA" id="ARBA00022722"/>
    </source>
</evidence>
<dbReference type="Proteomes" id="UP000321787">
    <property type="component" value="Unassembled WGS sequence"/>
</dbReference>
<dbReference type="AlphaFoldDB" id="A0A510UM03"/>
<evidence type="ECO:0000256" key="6">
    <source>
        <dbReference type="ARBA" id="ARBA00022801"/>
    </source>
</evidence>
<evidence type="ECO:0000313" key="8">
    <source>
        <dbReference type="EMBL" id="GEK14300.1"/>
    </source>
</evidence>
<evidence type="ECO:0000256" key="2">
    <source>
        <dbReference type="ARBA" id="ARBA00009260"/>
    </source>
</evidence>
<keyword evidence="3" id="KW-0235">DNA replication</keyword>
<dbReference type="GO" id="GO:0006260">
    <property type="term" value="P:DNA replication"/>
    <property type="evidence" value="ECO:0007669"/>
    <property type="project" value="UniProtKB-KW"/>
</dbReference>
<dbReference type="GO" id="GO:0016787">
    <property type="term" value="F:hydrolase activity"/>
    <property type="evidence" value="ECO:0007669"/>
    <property type="project" value="UniProtKB-KW"/>
</dbReference>
<comment type="caution">
    <text evidence="8">The sequence shown here is derived from an EMBL/GenBank/DDBJ whole genome shotgun (WGS) entry which is preliminary data.</text>
</comment>
<evidence type="ECO:0000256" key="5">
    <source>
        <dbReference type="ARBA" id="ARBA00022759"/>
    </source>
</evidence>
<dbReference type="Pfam" id="PF05840">
    <property type="entry name" value="Phage_GPA"/>
    <property type="match status" value="1"/>
</dbReference>
<evidence type="ECO:0000256" key="3">
    <source>
        <dbReference type="ARBA" id="ARBA00022705"/>
    </source>
</evidence>
<sequence length="684" mass="79218">MKYNASIISNKIKCKVRTKDLIEIKEIFDAPLLLVSAMRNAESKGALFIQKLKDTASTYTYKWGTPFSRHFIPRLPFIVREDIEYQIIKRLKRKNATPKNVNHFINALVKEALKASALVENKFPFSDERRSSKTKRDFERVNPSLKPLLTSDINESVIFDHHALLSDEKLDVITRNLTERFTRIIQEMSIDDDNEHAYLNALKSSFVLISELMCSFYIFPPQVKEKHECLIDAEHELEAAICRCLNEDYLMRKFLYLRSQYIEYSQIALGRVGKKKGQTHYISSRSLTRWKHKQREAKQWLDSMSVFNPETGIAFDLSEVVKRTTSDQENRRVELIVRSRGDEERAIDLGYVGVFITWTLPSKYHRNSNKWNGCTVKEAHNNLMEQWKLARANFKKQEIDWFGLRVAEPHKDGTPHAHMFIYVHPNQKKALVNICARIARSEDRDELYNSEIMKKRFFAESCDPEKGSATGYIIKYISKNINGAHMPETDAEKNAQSVQAWASTHRIKQFSQSGSKPVGLWRQFRRAKPNDMAFDETLNEVRHACDKSRWKDFCQLAGAEKLAYEEKINKYGETVKRVIGIEWLGRVIETCKEQYELVKKKDVPLLASALALKKKRSFAPWSTENNCNSPQESPISTLEKALMDMTGWSVKGVQCLIKPLQKGAKVPIDKFMTINLKNNRLIVS</sequence>
<feature type="domain" description="Replication gene A protein-like" evidence="7">
    <location>
        <begin position="175"/>
        <end position="483"/>
    </location>
</feature>
<dbReference type="EMBL" id="BJTZ01000014">
    <property type="protein sequence ID" value="GEK14300.1"/>
    <property type="molecule type" value="Genomic_DNA"/>
</dbReference>
<accession>A0A510UM03</accession>
<dbReference type="RefSeq" id="WP_236797328.1">
    <property type="nucleotide sequence ID" value="NZ_BJTZ01000014.1"/>
</dbReference>
<name>A0A510UM03_ALIFS</name>
<evidence type="ECO:0000259" key="7">
    <source>
        <dbReference type="Pfam" id="PF05840"/>
    </source>
</evidence>
<evidence type="ECO:0000256" key="1">
    <source>
        <dbReference type="ARBA" id="ARBA00003293"/>
    </source>
</evidence>
<comment type="similarity">
    <text evidence="2">Belongs to the phage GPA family.</text>
</comment>
<gene>
    <name evidence="8" type="ORF">AFI02nite_23360</name>
</gene>
<dbReference type="GO" id="GO:0004519">
    <property type="term" value="F:endonuclease activity"/>
    <property type="evidence" value="ECO:0007669"/>
    <property type="project" value="UniProtKB-KW"/>
</dbReference>
<reference evidence="8 9" key="1">
    <citation type="submission" date="2019-07" db="EMBL/GenBank/DDBJ databases">
        <title>Whole genome shotgun sequence of Aliivibrio fischeri NBRC 101058.</title>
        <authorList>
            <person name="Hosoyama A."/>
            <person name="Uohara A."/>
            <person name="Ohji S."/>
            <person name="Ichikawa N."/>
        </authorList>
    </citation>
    <scope>NUCLEOTIDE SEQUENCE [LARGE SCALE GENOMIC DNA]</scope>
    <source>
        <strain evidence="8 9">NBRC 101058</strain>
    </source>
</reference>
<dbReference type="InterPro" id="IPR008766">
    <property type="entry name" value="Replication_gene_A-like"/>
</dbReference>
<comment type="function">
    <text evidence="1">Possible endonuclease which induces a single-strand cut and initiates DNA replication.</text>
</comment>
<evidence type="ECO:0000313" key="9">
    <source>
        <dbReference type="Proteomes" id="UP000321787"/>
    </source>
</evidence>
<keyword evidence="6" id="KW-0378">Hydrolase</keyword>
<keyword evidence="4" id="KW-0540">Nuclease</keyword>
<keyword evidence="5" id="KW-0255">Endonuclease</keyword>
<proteinExistence type="inferred from homology"/>